<feature type="coiled-coil region" evidence="1">
    <location>
        <begin position="358"/>
        <end position="396"/>
    </location>
</feature>
<feature type="compositionally biased region" description="Basic and acidic residues" evidence="2">
    <location>
        <begin position="614"/>
        <end position="634"/>
    </location>
</feature>
<proteinExistence type="predicted"/>
<dbReference type="AlphaFoldDB" id="A0A1Y1XPM0"/>
<sequence length="657" mass="77294">MDEIKLILISKLHLKLPISRKNQLEHLTQPYTNDQISSIQEENDMNRNLITLQYYLDMICYGYSIYLTKWQCSSWFNIFKTTHDKFIEFINGNNNDPSTYKSHCLNIFKNELFYYCNPRTVTLYLKECENNKTKENNTDLSFDNDNLEEVLLSNRYVKPGIFDSILPPLSKSEEQNTELSSLSLNKSNILNTSINSQSLKNINNNSYNNKDQVKISNNTLNSNNSISSNKYSKNEENINNSNTNIIKDESESIINDEGDNSEIEFEEDDDENKDLYIFEYNIPRTFNSLQIENLARFFLKTYIQHINIIAYVFSKPQGNIITNYKKSIVIPPSFEELEHGILAEEWPNWVQEQENIIIKKKKEEEAAIELERKKNEERLLKEKELLEEELAKQKLSETQNSIINNLISILYQPSNKNISEFPVIPLIKQIEEKEEKSNENENIVNTSPVENKEEHEENNSETNLNNNDNDDDFNTKLFKISNPNFRKSFLDLWKKQVSDREQQQKDLVYQLNFELQRKNDSLQFDLSEQSLLKLENSRQELMKKIKEITGEDESKKLKYVYDPNQVETIIQNSELLKEQYFTQLQKYIEEIITTNIQHINERIENVNNELEKLRGNKEEKTNTNKKGGKDDKKTTNNNKAPSKKEDNKKAKANTKKK</sequence>
<comment type="caution">
    <text evidence="3">The sequence shown here is derived from an EMBL/GenBank/DDBJ whole genome shotgun (WGS) entry which is preliminary data.</text>
</comment>
<feature type="region of interest" description="Disordered" evidence="2">
    <location>
        <begin position="434"/>
        <end position="470"/>
    </location>
</feature>
<dbReference type="OrthoDB" id="2155806at2759"/>
<feature type="region of interest" description="Disordered" evidence="2">
    <location>
        <begin position="614"/>
        <end position="657"/>
    </location>
</feature>
<reference evidence="3 4" key="1">
    <citation type="submission" date="2016-08" db="EMBL/GenBank/DDBJ databases">
        <title>A Parts List for Fungal Cellulosomes Revealed by Comparative Genomics.</title>
        <authorList>
            <consortium name="DOE Joint Genome Institute"/>
            <person name="Haitjema C.H."/>
            <person name="Gilmore S.P."/>
            <person name="Henske J.K."/>
            <person name="Solomon K.V."/>
            <person name="De Groot R."/>
            <person name="Kuo A."/>
            <person name="Mondo S.J."/>
            <person name="Salamov A.A."/>
            <person name="Labutti K."/>
            <person name="Zhao Z."/>
            <person name="Chiniquy J."/>
            <person name="Barry K."/>
            <person name="Brewer H.M."/>
            <person name="Purvine S.O."/>
            <person name="Wright A.T."/>
            <person name="Boxma B."/>
            <person name="Van Alen T."/>
            <person name="Hackstein J.H."/>
            <person name="Baker S.E."/>
            <person name="Grigoriev I.V."/>
            <person name="O'Malley M.A."/>
        </authorList>
    </citation>
    <scope>NUCLEOTIDE SEQUENCE [LARGE SCALE GENOMIC DNA]</scope>
    <source>
        <strain evidence="3 4">S4</strain>
    </source>
</reference>
<evidence type="ECO:0000256" key="2">
    <source>
        <dbReference type="SAM" id="MobiDB-lite"/>
    </source>
</evidence>
<evidence type="ECO:0000256" key="1">
    <source>
        <dbReference type="SAM" id="Coils"/>
    </source>
</evidence>
<name>A0A1Y1XPM0_9FUNG</name>
<dbReference type="EMBL" id="MCFG01000008">
    <property type="protein sequence ID" value="ORX87466.1"/>
    <property type="molecule type" value="Genomic_DNA"/>
</dbReference>
<reference evidence="3 4" key="2">
    <citation type="submission" date="2016-08" db="EMBL/GenBank/DDBJ databases">
        <title>Pervasive Adenine N6-methylation of Active Genes in Fungi.</title>
        <authorList>
            <consortium name="DOE Joint Genome Institute"/>
            <person name="Mondo S.J."/>
            <person name="Dannebaum R.O."/>
            <person name="Kuo R.C."/>
            <person name="Labutti K."/>
            <person name="Haridas S."/>
            <person name="Kuo A."/>
            <person name="Salamov A."/>
            <person name="Ahrendt S.R."/>
            <person name="Lipzen A."/>
            <person name="Sullivan W."/>
            <person name="Andreopoulos W.B."/>
            <person name="Clum A."/>
            <person name="Lindquist E."/>
            <person name="Daum C."/>
            <person name="Ramamoorthy G.K."/>
            <person name="Gryganskyi A."/>
            <person name="Culley D."/>
            <person name="Magnuson J.K."/>
            <person name="James T.Y."/>
            <person name="O'Malley M.A."/>
            <person name="Stajich J.E."/>
            <person name="Spatafora J.W."/>
            <person name="Visel A."/>
            <person name="Grigoriev I.V."/>
        </authorList>
    </citation>
    <scope>NUCLEOTIDE SEQUENCE [LARGE SCALE GENOMIC DNA]</scope>
    <source>
        <strain evidence="3 4">S4</strain>
    </source>
</reference>
<dbReference type="Proteomes" id="UP000193944">
    <property type="component" value="Unassembled WGS sequence"/>
</dbReference>
<keyword evidence="4" id="KW-1185">Reference proteome</keyword>
<evidence type="ECO:0000313" key="4">
    <source>
        <dbReference type="Proteomes" id="UP000193944"/>
    </source>
</evidence>
<accession>A0A1Y1XPM0</accession>
<gene>
    <name evidence="3" type="ORF">BCR32DRAFT_289289</name>
</gene>
<feature type="region of interest" description="Disordered" evidence="2">
    <location>
        <begin position="215"/>
        <end position="238"/>
    </location>
</feature>
<keyword evidence="1" id="KW-0175">Coiled coil</keyword>
<protein>
    <submittedName>
        <fullName evidence="3">Uncharacterized protein</fullName>
    </submittedName>
</protein>
<organism evidence="3 4">
    <name type="scientific">Anaeromyces robustus</name>
    <dbReference type="NCBI Taxonomy" id="1754192"/>
    <lineage>
        <taxon>Eukaryota</taxon>
        <taxon>Fungi</taxon>
        <taxon>Fungi incertae sedis</taxon>
        <taxon>Chytridiomycota</taxon>
        <taxon>Chytridiomycota incertae sedis</taxon>
        <taxon>Neocallimastigomycetes</taxon>
        <taxon>Neocallimastigales</taxon>
        <taxon>Neocallimastigaceae</taxon>
        <taxon>Anaeromyces</taxon>
    </lineage>
</organism>
<evidence type="ECO:0000313" key="3">
    <source>
        <dbReference type="EMBL" id="ORX87466.1"/>
    </source>
</evidence>